<evidence type="ECO:0000313" key="3">
    <source>
        <dbReference type="EMBL" id="MBB4760566.1"/>
    </source>
</evidence>
<protein>
    <submittedName>
        <fullName evidence="3">Uncharacterized protein</fullName>
    </submittedName>
</protein>
<dbReference type="Proteomes" id="UP000578112">
    <property type="component" value="Unassembled WGS sequence"/>
</dbReference>
<dbReference type="EMBL" id="JACHNH010000001">
    <property type="protein sequence ID" value="MBB4760566.1"/>
    <property type="molecule type" value="Genomic_DNA"/>
</dbReference>
<dbReference type="AlphaFoldDB" id="A0A7W7MN34"/>
<keyword evidence="4" id="KW-1185">Reference proteome</keyword>
<evidence type="ECO:0000256" key="2">
    <source>
        <dbReference type="SAM" id="MobiDB-lite"/>
    </source>
</evidence>
<name>A0A7W7MN34_9ACTN</name>
<accession>A0A7W7MN34</accession>
<feature type="compositionally biased region" description="Polar residues" evidence="2">
    <location>
        <begin position="68"/>
        <end position="85"/>
    </location>
</feature>
<proteinExistence type="predicted"/>
<keyword evidence="1" id="KW-0175">Coiled coil</keyword>
<gene>
    <name evidence="3" type="ORF">BJ971_001122</name>
</gene>
<feature type="region of interest" description="Disordered" evidence="2">
    <location>
        <begin position="59"/>
        <end position="85"/>
    </location>
</feature>
<evidence type="ECO:0000313" key="4">
    <source>
        <dbReference type="Proteomes" id="UP000578112"/>
    </source>
</evidence>
<comment type="caution">
    <text evidence="3">The sequence shown here is derived from an EMBL/GenBank/DDBJ whole genome shotgun (WGS) entry which is preliminary data.</text>
</comment>
<sequence length="85" mass="9653">MTTHDSSDLLKKVERYEAAVKELEAAHEDVKDVLIESILYARWQQLGSQLGFTAVDPAKQKGEEPNRDLQQLNQQISAMSESWAH</sequence>
<reference evidence="3 4" key="1">
    <citation type="submission" date="2020-08" db="EMBL/GenBank/DDBJ databases">
        <title>Sequencing the genomes of 1000 actinobacteria strains.</title>
        <authorList>
            <person name="Klenk H.-P."/>
        </authorList>
    </citation>
    <scope>NUCLEOTIDE SEQUENCE [LARGE SCALE GENOMIC DNA]</scope>
    <source>
        <strain evidence="3 4">DSM 43149</strain>
    </source>
</reference>
<organism evidence="3 4">
    <name type="scientific">Actinoplanes digitatis</name>
    <dbReference type="NCBI Taxonomy" id="1868"/>
    <lineage>
        <taxon>Bacteria</taxon>
        <taxon>Bacillati</taxon>
        <taxon>Actinomycetota</taxon>
        <taxon>Actinomycetes</taxon>
        <taxon>Micromonosporales</taxon>
        <taxon>Micromonosporaceae</taxon>
        <taxon>Actinoplanes</taxon>
    </lineage>
</organism>
<feature type="coiled-coil region" evidence="1">
    <location>
        <begin position="6"/>
        <end position="33"/>
    </location>
</feature>
<dbReference type="RefSeq" id="WP_184990437.1">
    <property type="nucleotide sequence ID" value="NZ_BOMK01000058.1"/>
</dbReference>
<evidence type="ECO:0000256" key="1">
    <source>
        <dbReference type="SAM" id="Coils"/>
    </source>
</evidence>